<evidence type="ECO:0000313" key="2">
    <source>
        <dbReference type="EMBL" id="NHN75896.1"/>
    </source>
</evidence>
<dbReference type="Proteomes" id="UP000736384">
    <property type="component" value="Unassembled WGS sequence"/>
</dbReference>
<organism evidence="2 3">
    <name type="scientific">Azotobacter chroococcum</name>
    <dbReference type="NCBI Taxonomy" id="353"/>
    <lineage>
        <taxon>Bacteria</taxon>
        <taxon>Pseudomonadati</taxon>
        <taxon>Pseudomonadota</taxon>
        <taxon>Gammaproteobacteria</taxon>
        <taxon>Pseudomonadales</taxon>
        <taxon>Pseudomonadaceae</taxon>
        <taxon>Azotobacter</taxon>
    </lineage>
</organism>
<name>A0AA43Z364_9GAMM</name>
<proteinExistence type="predicted"/>
<evidence type="ECO:0000259" key="1">
    <source>
        <dbReference type="Pfam" id="PF09791"/>
    </source>
</evidence>
<dbReference type="InterPro" id="IPR019180">
    <property type="entry name" value="Oxidoreductase-like_N"/>
</dbReference>
<dbReference type="Pfam" id="PF09791">
    <property type="entry name" value="Oxidored-like"/>
    <property type="match status" value="1"/>
</dbReference>
<feature type="domain" description="Oxidoreductase-like" evidence="1">
    <location>
        <begin position="2"/>
        <end position="40"/>
    </location>
</feature>
<dbReference type="EMBL" id="JAAPAP010000001">
    <property type="protein sequence ID" value="NHN75896.1"/>
    <property type="molecule type" value="Genomic_DNA"/>
</dbReference>
<accession>A0AA43Z364</accession>
<comment type="caution">
    <text evidence="2">The sequence shown here is derived from an EMBL/GenBank/DDBJ whole genome shotgun (WGS) entry which is preliminary data.</text>
</comment>
<evidence type="ECO:0000313" key="3">
    <source>
        <dbReference type="Proteomes" id="UP000736384"/>
    </source>
</evidence>
<sequence length="51" mass="5682">MPPEPPQEGECCEGGCGEACVWEQYHEARAEYARALAEWQAHHAREPEGQG</sequence>
<protein>
    <recommendedName>
        <fullName evidence="1">Oxidoreductase-like domain-containing protein</fullName>
    </recommendedName>
</protein>
<dbReference type="AlphaFoldDB" id="A0AA43Z364"/>
<gene>
    <name evidence="2" type="ORF">HA520_01125</name>
</gene>
<reference evidence="2" key="1">
    <citation type="submission" date="2020-03" db="EMBL/GenBank/DDBJ databases">
        <title>Genome assembly of Azotobacter chroococcum W5.</title>
        <authorList>
            <person name="Kannepalli A."/>
        </authorList>
    </citation>
    <scope>NUCLEOTIDE SEQUENCE</scope>
    <source>
        <strain evidence="2">W5</strain>
    </source>
</reference>